<dbReference type="PROSITE" id="PS51257">
    <property type="entry name" value="PROKAR_LIPOPROTEIN"/>
    <property type="match status" value="1"/>
</dbReference>
<name>A0A8S3FM97_9BILA</name>
<organism evidence="2 3">
    <name type="scientific">Rotaria magnacalcarata</name>
    <dbReference type="NCBI Taxonomy" id="392030"/>
    <lineage>
        <taxon>Eukaryota</taxon>
        <taxon>Metazoa</taxon>
        <taxon>Spiralia</taxon>
        <taxon>Gnathifera</taxon>
        <taxon>Rotifera</taxon>
        <taxon>Eurotatoria</taxon>
        <taxon>Bdelloidea</taxon>
        <taxon>Philodinida</taxon>
        <taxon>Philodinidae</taxon>
        <taxon>Rotaria</taxon>
    </lineage>
</organism>
<keyword evidence="1" id="KW-0732">Signal</keyword>
<feature type="non-terminal residue" evidence="2">
    <location>
        <position position="259"/>
    </location>
</feature>
<reference evidence="2" key="1">
    <citation type="submission" date="2021-02" db="EMBL/GenBank/DDBJ databases">
        <authorList>
            <person name="Nowell W R."/>
        </authorList>
    </citation>
    <scope>NUCLEOTIDE SEQUENCE</scope>
</reference>
<evidence type="ECO:0000313" key="2">
    <source>
        <dbReference type="EMBL" id="CAF5133761.1"/>
    </source>
</evidence>
<evidence type="ECO:0000313" key="3">
    <source>
        <dbReference type="Proteomes" id="UP000681967"/>
    </source>
</evidence>
<accession>A0A8S3FM97</accession>
<proteinExistence type="predicted"/>
<sequence>MTIFLNRQHNYLFFLTISCYLFLFTNANNDTDHHSNETIDEYNTTFISLTTLGSITDDTIVIDDNKNTSTEIVDVTLPTTAINATSFTTSVPLEITDVNVIELNATLKNDINVLTTILTQINETQVNAENVEEEQTTMASNTPCDLSKSGCCLTGKNDTNNEGCNDEMVNYVSISNSTIALNNNTESISTIKNDDMVMTTEKIEVSSETINEHITSVIIDENVSTESNMHNATEAAIVEDSQENIDSITTEKVESSTTT</sequence>
<gene>
    <name evidence="2" type="ORF">BYL167_LOCUS68960</name>
</gene>
<feature type="signal peptide" evidence="1">
    <location>
        <begin position="1"/>
        <end position="27"/>
    </location>
</feature>
<comment type="caution">
    <text evidence="2">The sequence shown here is derived from an EMBL/GenBank/DDBJ whole genome shotgun (WGS) entry which is preliminary data.</text>
</comment>
<protein>
    <submittedName>
        <fullName evidence="2">Uncharacterized protein</fullName>
    </submittedName>
</protein>
<dbReference type="Proteomes" id="UP000681967">
    <property type="component" value="Unassembled WGS sequence"/>
</dbReference>
<dbReference type="EMBL" id="CAJOBH010249097">
    <property type="protein sequence ID" value="CAF5133761.1"/>
    <property type="molecule type" value="Genomic_DNA"/>
</dbReference>
<dbReference type="AlphaFoldDB" id="A0A8S3FM97"/>
<feature type="chain" id="PRO_5035737245" evidence="1">
    <location>
        <begin position="28"/>
        <end position="259"/>
    </location>
</feature>
<evidence type="ECO:0000256" key="1">
    <source>
        <dbReference type="SAM" id="SignalP"/>
    </source>
</evidence>